<dbReference type="Gene3D" id="1.10.357.10">
    <property type="entry name" value="Tetracycline Repressor, domain 2"/>
    <property type="match status" value="1"/>
</dbReference>
<reference evidence="6" key="1">
    <citation type="submission" date="2009-04" db="EMBL/GenBank/DDBJ databases">
        <authorList>
            <person name="Weinstock G."/>
            <person name="Sodergren E."/>
            <person name="Clifton S."/>
            <person name="Fulton L."/>
            <person name="Fulton B."/>
            <person name="Courtney L."/>
            <person name="Fronick C."/>
            <person name="Harrison M."/>
            <person name="Strong C."/>
            <person name="Farmer C."/>
            <person name="Delahaunty K."/>
            <person name="Markovic C."/>
            <person name="Hall O."/>
            <person name="Minx P."/>
            <person name="Tomlinson C."/>
            <person name="Mitreva M."/>
            <person name="Nelson J."/>
            <person name="Hou S."/>
            <person name="Wollam A."/>
            <person name="Pepin K.H."/>
            <person name="Johnson M."/>
            <person name="Bhonagiri V."/>
            <person name="Nash W.E."/>
            <person name="Warren W."/>
            <person name="Chinwalla A."/>
            <person name="Mardis E.R."/>
            <person name="Wilson R.K."/>
        </authorList>
    </citation>
    <scope>NUCLEOTIDE SEQUENCE [LARGE SCALE GENOMIC DNA]</scope>
    <source>
        <strain evidence="6">DSM 20098</strain>
    </source>
</reference>
<keyword evidence="7" id="KW-1185">Reference proteome</keyword>
<evidence type="ECO:0000259" key="5">
    <source>
        <dbReference type="PROSITE" id="PS50977"/>
    </source>
</evidence>
<dbReference type="PROSITE" id="PS50977">
    <property type="entry name" value="HTH_TETR_2"/>
    <property type="match status" value="1"/>
</dbReference>
<dbReference type="eggNOG" id="COG1309">
    <property type="taxonomic scope" value="Bacteria"/>
</dbReference>
<dbReference type="EMBL" id="ABYS02000001">
    <property type="protein sequence ID" value="EEP21927.1"/>
    <property type="molecule type" value="Genomic_DNA"/>
</dbReference>
<dbReference type="HOGENOM" id="CLU_069356_25_4_11"/>
<evidence type="ECO:0000256" key="2">
    <source>
        <dbReference type="ARBA" id="ARBA00023125"/>
    </source>
</evidence>
<comment type="caution">
    <text evidence="6">The sequence shown here is derived from an EMBL/GenBank/DDBJ whole genome shotgun (WGS) entry which is preliminary data.</text>
</comment>
<feature type="DNA-binding region" description="H-T-H motif" evidence="4">
    <location>
        <begin position="53"/>
        <end position="72"/>
    </location>
</feature>
<feature type="domain" description="HTH tetR-type" evidence="5">
    <location>
        <begin position="30"/>
        <end position="90"/>
    </location>
</feature>
<organism evidence="6 7">
    <name type="scientific">Bifidobacterium angulatum DSM 20098 = JCM 7096</name>
    <dbReference type="NCBI Taxonomy" id="518635"/>
    <lineage>
        <taxon>Bacteria</taxon>
        <taxon>Bacillati</taxon>
        <taxon>Actinomycetota</taxon>
        <taxon>Actinomycetes</taxon>
        <taxon>Bifidobacteriales</taxon>
        <taxon>Bifidobacteriaceae</taxon>
        <taxon>Bifidobacterium</taxon>
    </lineage>
</organism>
<name>C4FCL9_9BIFI</name>
<evidence type="ECO:0000256" key="4">
    <source>
        <dbReference type="PROSITE-ProRule" id="PRU00335"/>
    </source>
</evidence>
<dbReference type="InterPro" id="IPR001647">
    <property type="entry name" value="HTH_TetR"/>
</dbReference>
<dbReference type="PATRIC" id="fig|518635.7.peg.41"/>
<sequence>MIAIREKTQAMTIAMKVTQAAASRAARMREATDRKIMQATLQIATSRGIGAVTIEEVARRSGVAKTTIYRRYRNTGDLLHKIQIETSSTFEVDDLTPTRSDLHCLLDRVAAAFNGEIGLKAVGLVLSSDNDYVKGLANQVIAPAEQRFYDYTRRGVEAGVFKHGLDTEFLFSTVLGSMLAYKALQERQAGVKPAEIDADKTGTANMPGVSSDAGADSTNDAGTWADHMTNLLWPALAA</sequence>
<gene>
    <name evidence="6" type="ORF">BIFANG_02045</name>
</gene>
<dbReference type="GO" id="GO:0000976">
    <property type="term" value="F:transcription cis-regulatory region binding"/>
    <property type="evidence" value="ECO:0007669"/>
    <property type="project" value="TreeGrafter"/>
</dbReference>
<dbReference type="Pfam" id="PF00440">
    <property type="entry name" value="TetR_N"/>
    <property type="match status" value="1"/>
</dbReference>
<evidence type="ECO:0000256" key="1">
    <source>
        <dbReference type="ARBA" id="ARBA00023015"/>
    </source>
</evidence>
<proteinExistence type="predicted"/>
<dbReference type="AlphaFoldDB" id="C4FCL9"/>
<dbReference type="Proteomes" id="UP000006408">
    <property type="component" value="Unassembled WGS sequence"/>
</dbReference>
<evidence type="ECO:0000313" key="7">
    <source>
        <dbReference type="Proteomes" id="UP000006408"/>
    </source>
</evidence>
<evidence type="ECO:0000313" key="6">
    <source>
        <dbReference type="EMBL" id="EEP21927.1"/>
    </source>
</evidence>
<dbReference type="Gene3D" id="1.10.10.60">
    <property type="entry name" value="Homeodomain-like"/>
    <property type="match status" value="1"/>
</dbReference>
<keyword evidence="1" id="KW-0805">Transcription regulation</keyword>
<protein>
    <submittedName>
        <fullName evidence="6">Transcriptional regulator, TetR family</fullName>
    </submittedName>
</protein>
<dbReference type="STRING" id="1683.Bang102_001105"/>
<dbReference type="RefSeq" id="WP_003824991.1">
    <property type="nucleotide sequence ID" value="NZ_JDTY01000008.1"/>
</dbReference>
<dbReference type="InterPro" id="IPR036271">
    <property type="entry name" value="Tet_transcr_reg_TetR-rel_C_sf"/>
</dbReference>
<dbReference type="PANTHER" id="PTHR30055">
    <property type="entry name" value="HTH-TYPE TRANSCRIPTIONAL REGULATOR RUTR"/>
    <property type="match status" value="1"/>
</dbReference>
<dbReference type="InterPro" id="IPR050109">
    <property type="entry name" value="HTH-type_TetR-like_transc_reg"/>
</dbReference>
<keyword evidence="2 4" id="KW-0238">DNA-binding</keyword>
<dbReference type="SUPFAM" id="SSF46689">
    <property type="entry name" value="Homeodomain-like"/>
    <property type="match status" value="1"/>
</dbReference>
<dbReference type="PANTHER" id="PTHR30055:SF234">
    <property type="entry name" value="HTH-TYPE TRANSCRIPTIONAL REGULATOR BETI"/>
    <property type="match status" value="1"/>
</dbReference>
<evidence type="ECO:0000256" key="3">
    <source>
        <dbReference type="ARBA" id="ARBA00023163"/>
    </source>
</evidence>
<dbReference type="GO" id="GO:0003700">
    <property type="term" value="F:DNA-binding transcription factor activity"/>
    <property type="evidence" value="ECO:0007669"/>
    <property type="project" value="TreeGrafter"/>
</dbReference>
<keyword evidence="3" id="KW-0804">Transcription</keyword>
<dbReference type="SUPFAM" id="SSF48498">
    <property type="entry name" value="Tetracyclin repressor-like, C-terminal domain"/>
    <property type="match status" value="1"/>
</dbReference>
<dbReference type="InterPro" id="IPR009057">
    <property type="entry name" value="Homeodomain-like_sf"/>
</dbReference>
<accession>C4FCL9</accession>